<dbReference type="PANTHER" id="PTHR30204:SF69">
    <property type="entry name" value="MERR-FAMILY TRANSCRIPTIONAL REGULATOR"/>
    <property type="match status" value="1"/>
</dbReference>
<protein>
    <submittedName>
        <fullName evidence="6">HTH-type transcriptional regulator AdhR</fullName>
    </submittedName>
</protein>
<dbReference type="SUPFAM" id="SSF46955">
    <property type="entry name" value="Putative DNA-binding domain"/>
    <property type="match status" value="1"/>
</dbReference>
<evidence type="ECO:0000259" key="5">
    <source>
        <dbReference type="PROSITE" id="PS50937"/>
    </source>
</evidence>
<dbReference type="InterPro" id="IPR009061">
    <property type="entry name" value="DNA-bd_dom_put_sf"/>
</dbReference>
<sequence length="85" mass="10094">MYTVKEAARILEMSEHTIRYYTDCGLIPSLTRDKNKQRLFNQESMNWLKGIKILKECGMTIKEIKCYVSLSLQGDSTIEERYQYF</sequence>
<reference evidence="6 7" key="1">
    <citation type="submission" date="2014-11" db="EMBL/GenBank/DDBJ databases">
        <authorList>
            <person name="Urmite Genomes Urmite Genomes"/>
        </authorList>
    </citation>
    <scope>NUCLEOTIDE SEQUENCE [LARGE SCALE GENOMIC DNA]</scope>
    <source>
        <strain evidence="6 7">Oc5</strain>
    </source>
</reference>
<keyword evidence="1" id="KW-0678">Repressor</keyword>
<evidence type="ECO:0000313" key="7">
    <source>
        <dbReference type="Proteomes" id="UP000040453"/>
    </source>
</evidence>
<dbReference type="Proteomes" id="UP000040453">
    <property type="component" value="Unassembled WGS sequence"/>
</dbReference>
<evidence type="ECO:0000313" key="6">
    <source>
        <dbReference type="EMBL" id="CEI83559.1"/>
    </source>
</evidence>
<dbReference type="PANTHER" id="PTHR30204">
    <property type="entry name" value="REDOX-CYCLING DRUG-SENSING TRANSCRIPTIONAL ACTIVATOR SOXR"/>
    <property type="match status" value="1"/>
</dbReference>
<gene>
    <name evidence="6" type="primary">adhR</name>
    <name evidence="6" type="ORF">BN997_03476</name>
</gene>
<dbReference type="Gene3D" id="1.10.1660.10">
    <property type="match status" value="1"/>
</dbReference>
<evidence type="ECO:0000256" key="3">
    <source>
        <dbReference type="ARBA" id="ARBA00023125"/>
    </source>
</evidence>
<dbReference type="RefSeq" id="WP_244882394.1">
    <property type="nucleotide sequence ID" value="NZ_CAXOIH010000002.1"/>
</dbReference>
<proteinExistence type="predicted"/>
<organism evidence="6 7">
    <name type="scientific">Oceanobacillus oncorhynchi</name>
    <dbReference type="NCBI Taxonomy" id="545501"/>
    <lineage>
        <taxon>Bacteria</taxon>
        <taxon>Bacillati</taxon>
        <taxon>Bacillota</taxon>
        <taxon>Bacilli</taxon>
        <taxon>Bacillales</taxon>
        <taxon>Bacillaceae</taxon>
        <taxon>Oceanobacillus</taxon>
    </lineage>
</organism>
<dbReference type="PROSITE" id="PS50937">
    <property type="entry name" value="HTH_MERR_2"/>
    <property type="match status" value="1"/>
</dbReference>
<dbReference type="AlphaFoldDB" id="A0A0A1MVB9"/>
<dbReference type="InterPro" id="IPR000551">
    <property type="entry name" value="MerR-type_HTH_dom"/>
</dbReference>
<name>A0A0A1MVB9_9BACI</name>
<dbReference type="EMBL" id="CDGG01000001">
    <property type="protein sequence ID" value="CEI83559.1"/>
    <property type="molecule type" value="Genomic_DNA"/>
</dbReference>
<dbReference type="GO" id="GO:0003700">
    <property type="term" value="F:DNA-binding transcription factor activity"/>
    <property type="evidence" value="ECO:0007669"/>
    <property type="project" value="InterPro"/>
</dbReference>
<evidence type="ECO:0000256" key="1">
    <source>
        <dbReference type="ARBA" id="ARBA00022491"/>
    </source>
</evidence>
<dbReference type="InterPro" id="IPR047057">
    <property type="entry name" value="MerR_fam"/>
</dbReference>
<dbReference type="STRING" id="545501.BN997_03476"/>
<evidence type="ECO:0000256" key="2">
    <source>
        <dbReference type="ARBA" id="ARBA00023015"/>
    </source>
</evidence>
<accession>A0A0A1MVB9</accession>
<dbReference type="GO" id="GO:0003677">
    <property type="term" value="F:DNA binding"/>
    <property type="evidence" value="ECO:0007669"/>
    <property type="project" value="UniProtKB-KW"/>
</dbReference>
<feature type="domain" description="HTH merR-type" evidence="5">
    <location>
        <begin position="1"/>
        <end position="70"/>
    </location>
</feature>
<dbReference type="SMART" id="SM00422">
    <property type="entry name" value="HTH_MERR"/>
    <property type="match status" value="1"/>
</dbReference>
<keyword evidence="4" id="KW-0804">Transcription</keyword>
<keyword evidence="3" id="KW-0238">DNA-binding</keyword>
<evidence type="ECO:0000256" key="4">
    <source>
        <dbReference type="ARBA" id="ARBA00023163"/>
    </source>
</evidence>
<dbReference type="Pfam" id="PF13411">
    <property type="entry name" value="MerR_1"/>
    <property type="match status" value="1"/>
</dbReference>
<keyword evidence="7" id="KW-1185">Reference proteome</keyword>
<keyword evidence="2" id="KW-0805">Transcription regulation</keyword>